<dbReference type="InterPro" id="IPR043519">
    <property type="entry name" value="NT_sf"/>
</dbReference>
<dbReference type="Gene3D" id="1.10.1410.10">
    <property type="match status" value="1"/>
</dbReference>
<keyword evidence="5" id="KW-0479">Metal-binding</keyword>
<proteinExistence type="inferred from homology"/>
<evidence type="ECO:0000256" key="7">
    <source>
        <dbReference type="SAM" id="MobiDB-lite"/>
    </source>
</evidence>
<reference evidence="9 10" key="1">
    <citation type="journal article" date="2016" name="BMC Genomics">
        <title>Comparative genomic and transcriptomic analyses of the Fuzhuan brick tea-fermentation fungus Aspergillus cristatus.</title>
        <authorList>
            <person name="Ge Y."/>
            <person name="Wang Y."/>
            <person name="Liu Y."/>
            <person name="Tan Y."/>
            <person name="Ren X."/>
            <person name="Zhang X."/>
            <person name="Hyde K.D."/>
            <person name="Liu Y."/>
            <person name="Liu Z."/>
        </authorList>
    </citation>
    <scope>NUCLEOTIDE SEQUENCE [LARGE SCALE GENOMIC DNA]</scope>
    <source>
        <strain evidence="9 10">GZAAS20.1005</strain>
    </source>
</reference>
<dbReference type="EMBL" id="JXNT01000009">
    <property type="protein sequence ID" value="ODM17118.1"/>
    <property type="molecule type" value="Genomic_DNA"/>
</dbReference>
<comment type="caution">
    <text evidence="9">The sequence shown here is derived from an EMBL/GenBank/DDBJ whole genome shotgun (WGS) entry which is preliminary data.</text>
</comment>
<dbReference type="SUPFAM" id="SSF81631">
    <property type="entry name" value="PAP/OAS1 substrate-binding domain"/>
    <property type="match status" value="1"/>
</dbReference>
<organism evidence="9 10">
    <name type="scientific">Aspergillus cristatus</name>
    <name type="common">Chinese Fuzhuan brick tea-fermentation fungus</name>
    <name type="synonym">Eurotium cristatum</name>
    <dbReference type="NCBI Taxonomy" id="573508"/>
    <lineage>
        <taxon>Eukaryota</taxon>
        <taxon>Fungi</taxon>
        <taxon>Dikarya</taxon>
        <taxon>Ascomycota</taxon>
        <taxon>Pezizomycotina</taxon>
        <taxon>Eurotiomycetes</taxon>
        <taxon>Eurotiomycetidae</taxon>
        <taxon>Eurotiales</taxon>
        <taxon>Aspergillaceae</taxon>
        <taxon>Aspergillus</taxon>
        <taxon>Aspergillus subgen. Aspergillus</taxon>
    </lineage>
</organism>
<dbReference type="Pfam" id="PF03828">
    <property type="entry name" value="PAP_assoc"/>
    <property type="match status" value="1"/>
</dbReference>
<evidence type="ECO:0000256" key="4">
    <source>
        <dbReference type="ARBA" id="ARBA00022679"/>
    </source>
</evidence>
<evidence type="ECO:0000256" key="6">
    <source>
        <dbReference type="ARBA" id="ARBA00022842"/>
    </source>
</evidence>
<evidence type="ECO:0000256" key="1">
    <source>
        <dbReference type="ARBA" id="ARBA00001936"/>
    </source>
</evidence>
<protein>
    <recommendedName>
        <fullName evidence="8">PAP-associated domain-containing protein</fullName>
    </recommendedName>
</protein>
<comment type="cofactor">
    <cofactor evidence="2">
        <name>Mg(2+)</name>
        <dbReference type="ChEBI" id="CHEBI:18420"/>
    </cofactor>
</comment>
<dbReference type="Proteomes" id="UP000094569">
    <property type="component" value="Unassembled WGS sequence"/>
</dbReference>
<feature type="region of interest" description="Disordered" evidence="7">
    <location>
        <begin position="1"/>
        <end position="39"/>
    </location>
</feature>
<feature type="region of interest" description="Disordered" evidence="7">
    <location>
        <begin position="579"/>
        <end position="599"/>
    </location>
</feature>
<evidence type="ECO:0000259" key="8">
    <source>
        <dbReference type="Pfam" id="PF03828"/>
    </source>
</evidence>
<keyword evidence="10" id="KW-1185">Reference proteome</keyword>
<evidence type="ECO:0000313" key="9">
    <source>
        <dbReference type="EMBL" id="ODM17118.1"/>
    </source>
</evidence>
<dbReference type="GO" id="GO:0031123">
    <property type="term" value="P:RNA 3'-end processing"/>
    <property type="evidence" value="ECO:0007669"/>
    <property type="project" value="TreeGrafter"/>
</dbReference>
<evidence type="ECO:0000313" key="10">
    <source>
        <dbReference type="Proteomes" id="UP000094569"/>
    </source>
</evidence>
<evidence type="ECO:0000256" key="2">
    <source>
        <dbReference type="ARBA" id="ARBA00001946"/>
    </source>
</evidence>
<feature type="domain" description="PAP-associated" evidence="8">
    <location>
        <begin position="450"/>
        <end position="523"/>
    </location>
</feature>
<gene>
    <name evidence="9" type="ORF">SI65_07517</name>
</gene>
<dbReference type="PANTHER" id="PTHR12271">
    <property type="entry name" value="POLY A POLYMERASE CID PAP -RELATED"/>
    <property type="match status" value="1"/>
</dbReference>
<feature type="region of interest" description="Disordered" evidence="7">
    <location>
        <begin position="613"/>
        <end position="647"/>
    </location>
</feature>
<name>A0A1E3B8B5_ASPCR</name>
<evidence type="ECO:0000256" key="3">
    <source>
        <dbReference type="ARBA" id="ARBA00008593"/>
    </source>
</evidence>
<dbReference type="AlphaFoldDB" id="A0A1E3B8B5"/>
<dbReference type="GO" id="GO:0046872">
    <property type="term" value="F:metal ion binding"/>
    <property type="evidence" value="ECO:0007669"/>
    <property type="project" value="UniProtKB-KW"/>
</dbReference>
<dbReference type="GO" id="GO:0050265">
    <property type="term" value="F:RNA uridylyltransferase activity"/>
    <property type="evidence" value="ECO:0007669"/>
    <property type="project" value="TreeGrafter"/>
</dbReference>
<sequence length="867" mass="95690">MAGFLDRYSSTKDSRHQSSHASNPFEPATSTTDTGVSGIGRLPLHVHEMLNHASAQLVSHSQKALEDKTTRVGSLKAITSQGSCNTLDIRRGKLDFRDDHMTVPRITAAGSGYTYAHAPKTRFGDQQSDPHRKKQIQINYLDSLASRIPTPGSLHSELQAKENLRVILTKVAQEALEKYALKHGYTVGPKAIDLKCFGSLRNGFILPNTDLDLMVRTHQSSFPKELEKECSQILESAFLDAGFGAYLLPDTMTPIIKLCEKPSQEFLDVMEGERERRQIPKTHQPFNHQPGYHTGSYYSNQSAWCLSDTLRSRHKTDYFGFSQAGVGIRCDINFSGRMPLYNTELLRCYALCDERVRLIGVFVKMWARARKINDPYRGTMCSYGYILMAIHYLMNVANPPLVPNLQAVPRSFPGHVEATNINGYDVRFLNDESELRAISKRNRLSGNQQSVGELLRGFFAYYGSRGSSSPQGSFHWANNAISIRTQDGIIPKHEKGWHTAKTGRNGNRLRFLLAIEDPFEHEHNIAATVTEAGVSAIRAEFNRAQTIINRIQEIPGVGWEWRTDEGDVGQDLLAEAQDLSNSCRQPRNPGSRTSTGPGHLDCVPELCTARMDNNPRDRSMSKSSGFDGHPSAIPAPHSSCAGSASDNPAKCANRDTFHLRSFDHCGDATIGGPIRVTGKHDDASGLTMPRASTLRYADGSLMHLLVPSITDNEQARQEFRQPGLATEATPEPKYRQGAQDINFLGARLQSPDRFLASPSQTEIMGSSSSGFVMDGHKPIVQTSEGAPKVQQLTVPPTSRFRGVSLDLRQFHGPGVIRDRRAASKHGPTGFLNPSPNDNVAVASDTESVCQVDDLRKSELLANLPFGG</sequence>
<dbReference type="STRING" id="573508.A0A1E3B8B5"/>
<dbReference type="OrthoDB" id="407432at2759"/>
<feature type="compositionally biased region" description="Polar residues" evidence="7">
    <location>
        <begin position="579"/>
        <end position="596"/>
    </location>
</feature>
<accession>A0A1E3B8B5</accession>
<keyword evidence="4" id="KW-0808">Transferase</keyword>
<dbReference type="VEuPathDB" id="FungiDB:SI65_07517"/>
<dbReference type="PANTHER" id="PTHR12271:SF40">
    <property type="entry name" value="POLY(A) RNA POLYMERASE GLD2"/>
    <property type="match status" value="1"/>
</dbReference>
<keyword evidence="6" id="KW-0460">Magnesium</keyword>
<dbReference type="Gene3D" id="3.30.460.10">
    <property type="entry name" value="Beta Polymerase, domain 2"/>
    <property type="match status" value="1"/>
</dbReference>
<comment type="similarity">
    <text evidence="3">Belongs to the DNA polymerase type-B-like family.</text>
</comment>
<dbReference type="InterPro" id="IPR002058">
    <property type="entry name" value="PAP_assoc"/>
</dbReference>
<comment type="cofactor">
    <cofactor evidence="1">
        <name>Mn(2+)</name>
        <dbReference type="ChEBI" id="CHEBI:29035"/>
    </cofactor>
</comment>
<evidence type="ECO:0000256" key="5">
    <source>
        <dbReference type="ARBA" id="ARBA00022723"/>
    </source>
</evidence>
<dbReference type="SUPFAM" id="SSF81301">
    <property type="entry name" value="Nucleotidyltransferase"/>
    <property type="match status" value="1"/>
</dbReference>